<name>A0A1B6LJ69_9HEMI</name>
<organism evidence="1">
    <name type="scientific">Graphocephala atropunctata</name>
    <dbReference type="NCBI Taxonomy" id="36148"/>
    <lineage>
        <taxon>Eukaryota</taxon>
        <taxon>Metazoa</taxon>
        <taxon>Ecdysozoa</taxon>
        <taxon>Arthropoda</taxon>
        <taxon>Hexapoda</taxon>
        <taxon>Insecta</taxon>
        <taxon>Pterygota</taxon>
        <taxon>Neoptera</taxon>
        <taxon>Paraneoptera</taxon>
        <taxon>Hemiptera</taxon>
        <taxon>Auchenorrhyncha</taxon>
        <taxon>Membracoidea</taxon>
        <taxon>Cicadellidae</taxon>
        <taxon>Cicadellinae</taxon>
        <taxon>Cicadellini</taxon>
        <taxon>Graphocephala</taxon>
    </lineage>
</organism>
<dbReference type="EMBL" id="GEBQ01016277">
    <property type="protein sequence ID" value="JAT23700.1"/>
    <property type="molecule type" value="Transcribed_RNA"/>
</dbReference>
<gene>
    <name evidence="1" type="ORF">g.3514</name>
</gene>
<sequence length="99" mass="11159">MGSLPNLHAASTAPERRNVLYSRLPLERDRNIEPQVPRPLDTSHQGVKHVRSVDRCIYHGVDTRLLDRKFPLVNQAASSHLLSNQRVSVVEANVIPYSP</sequence>
<accession>A0A1B6LJ69</accession>
<evidence type="ECO:0000313" key="1">
    <source>
        <dbReference type="EMBL" id="JAT23700.1"/>
    </source>
</evidence>
<proteinExistence type="predicted"/>
<feature type="non-terminal residue" evidence="1">
    <location>
        <position position="99"/>
    </location>
</feature>
<protein>
    <submittedName>
        <fullName evidence="1">Uncharacterized protein</fullName>
    </submittedName>
</protein>
<dbReference type="AlphaFoldDB" id="A0A1B6LJ69"/>
<reference evidence="1" key="1">
    <citation type="submission" date="2015-11" db="EMBL/GenBank/DDBJ databases">
        <title>De novo transcriptome assembly of four potential Pierce s Disease insect vectors from Arizona vineyards.</title>
        <authorList>
            <person name="Tassone E.E."/>
        </authorList>
    </citation>
    <scope>NUCLEOTIDE SEQUENCE</scope>
</reference>